<proteinExistence type="predicted"/>
<keyword evidence="3" id="KW-1185">Reference proteome</keyword>
<dbReference type="EMBL" id="CACTIH010010818">
    <property type="protein sequence ID" value="CAA3033620.1"/>
    <property type="molecule type" value="Genomic_DNA"/>
</dbReference>
<reference evidence="2 3" key="1">
    <citation type="submission" date="2019-12" db="EMBL/GenBank/DDBJ databases">
        <authorList>
            <person name="Alioto T."/>
            <person name="Alioto T."/>
            <person name="Gomez Garrido J."/>
        </authorList>
    </citation>
    <scope>NUCLEOTIDE SEQUENCE [LARGE SCALE GENOMIC DNA]</scope>
</reference>
<gene>
    <name evidence="2" type="ORF">OLEA9_A054949</name>
</gene>
<feature type="compositionally biased region" description="Acidic residues" evidence="1">
    <location>
        <begin position="11"/>
        <end position="22"/>
    </location>
</feature>
<evidence type="ECO:0000256" key="1">
    <source>
        <dbReference type="SAM" id="MobiDB-lite"/>
    </source>
</evidence>
<comment type="caution">
    <text evidence="2">The sequence shown here is derived from an EMBL/GenBank/DDBJ whole genome shotgun (WGS) entry which is preliminary data.</text>
</comment>
<protein>
    <submittedName>
        <fullName evidence="2">Uncharacterized protein</fullName>
    </submittedName>
</protein>
<dbReference type="Gramene" id="OE9A054949T1">
    <property type="protein sequence ID" value="OE9A054949C1"/>
    <property type="gene ID" value="OE9A054949"/>
</dbReference>
<accession>A0A8S0VPA2</accession>
<dbReference type="Proteomes" id="UP000594638">
    <property type="component" value="Unassembled WGS sequence"/>
</dbReference>
<dbReference type="AlphaFoldDB" id="A0A8S0VPA2"/>
<name>A0A8S0VPA2_OLEEU</name>
<feature type="region of interest" description="Disordered" evidence="1">
    <location>
        <begin position="1"/>
        <end position="26"/>
    </location>
</feature>
<dbReference type="OrthoDB" id="924094at2759"/>
<evidence type="ECO:0000313" key="2">
    <source>
        <dbReference type="EMBL" id="CAA3033620.1"/>
    </source>
</evidence>
<sequence>MPRVSIVQDEKDSDENENASEDESARIPLTVGGNRFITISASCVVSANLKAYLGGPYPTFSLVLVDTKKFLWERFQVPTLATTLMAKK</sequence>
<organism evidence="2 3">
    <name type="scientific">Olea europaea subsp. europaea</name>
    <dbReference type="NCBI Taxonomy" id="158383"/>
    <lineage>
        <taxon>Eukaryota</taxon>
        <taxon>Viridiplantae</taxon>
        <taxon>Streptophyta</taxon>
        <taxon>Embryophyta</taxon>
        <taxon>Tracheophyta</taxon>
        <taxon>Spermatophyta</taxon>
        <taxon>Magnoliopsida</taxon>
        <taxon>eudicotyledons</taxon>
        <taxon>Gunneridae</taxon>
        <taxon>Pentapetalae</taxon>
        <taxon>asterids</taxon>
        <taxon>lamiids</taxon>
        <taxon>Lamiales</taxon>
        <taxon>Oleaceae</taxon>
        <taxon>Oleeae</taxon>
        <taxon>Olea</taxon>
    </lineage>
</organism>
<evidence type="ECO:0000313" key="3">
    <source>
        <dbReference type="Proteomes" id="UP000594638"/>
    </source>
</evidence>